<proteinExistence type="inferred from homology"/>
<evidence type="ECO:0000313" key="5">
    <source>
        <dbReference type="EMBL" id="KAK7294163.1"/>
    </source>
</evidence>
<accession>A0AAN9JAD6</accession>
<protein>
    <recommendedName>
        <fullName evidence="3">Exocyst subunit Exo70 family protein</fullName>
    </recommendedName>
</protein>
<organism evidence="5 6">
    <name type="scientific">Clitoria ternatea</name>
    <name type="common">Butterfly pea</name>
    <dbReference type="NCBI Taxonomy" id="43366"/>
    <lineage>
        <taxon>Eukaryota</taxon>
        <taxon>Viridiplantae</taxon>
        <taxon>Streptophyta</taxon>
        <taxon>Embryophyta</taxon>
        <taxon>Tracheophyta</taxon>
        <taxon>Spermatophyta</taxon>
        <taxon>Magnoliopsida</taxon>
        <taxon>eudicotyledons</taxon>
        <taxon>Gunneridae</taxon>
        <taxon>Pentapetalae</taxon>
        <taxon>rosids</taxon>
        <taxon>fabids</taxon>
        <taxon>Fabales</taxon>
        <taxon>Fabaceae</taxon>
        <taxon>Papilionoideae</taxon>
        <taxon>50 kb inversion clade</taxon>
        <taxon>NPAAA clade</taxon>
        <taxon>indigoferoid/millettioid clade</taxon>
        <taxon>Phaseoleae</taxon>
        <taxon>Clitoria</taxon>
    </lineage>
</organism>
<dbReference type="GO" id="GO:0015031">
    <property type="term" value="P:protein transport"/>
    <property type="evidence" value="ECO:0007669"/>
    <property type="project" value="UniProtKB-KW"/>
</dbReference>
<comment type="similarity">
    <text evidence="1 3">Belongs to the EXO70 family.</text>
</comment>
<dbReference type="InterPro" id="IPR016159">
    <property type="entry name" value="Cullin_repeat-like_dom_sf"/>
</dbReference>
<evidence type="ECO:0000256" key="2">
    <source>
        <dbReference type="ARBA" id="ARBA00022448"/>
    </source>
</evidence>
<dbReference type="Proteomes" id="UP001359559">
    <property type="component" value="Unassembled WGS sequence"/>
</dbReference>
<dbReference type="InterPro" id="IPR004140">
    <property type="entry name" value="Exo70"/>
</dbReference>
<dbReference type="GO" id="GO:0006887">
    <property type="term" value="P:exocytosis"/>
    <property type="evidence" value="ECO:0007669"/>
    <property type="project" value="UniProtKB-KW"/>
</dbReference>
<keyword evidence="3" id="KW-0653">Protein transport</keyword>
<keyword evidence="3" id="KW-0268">Exocytosis</keyword>
<reference evidence="5 6" key="1">
    <citation type="submission" date="2024-01" db="EMBL/GenBank/DDBJ databases">
        <title>The genomes of 5 underutilized Papilionoideae crops provide insights into root nodulation and disease resistance.</title>
        <authorList>
            <person name="Yuan L."/>
        </authorList>
    </citation>
    <scope>NUCLEOTIDE SEQUENCE [LARGE SCALE GENOMIC DNA]</scope>
    <source>
        <strain evidence="5">LY-2023</strain>
        <tissue evidence="5">Leaf</tissue>
    </source>
</reference>
<feature type="domain" description="Exocyst complex subunit Exo70 C-terminal" evidence="4">
    <location>
        <begin position="47"/>
        <end position="400"/>
    </location>
</feature>
<sequence length="411" mass="47377">MISSGYMCQCIEAYATVRKSIVDAAFQRMRIDDAQWDQLEPEPKIRRWAEASNFCFRTLFPNEKKLCQLIFDGVESFIAEACFMETVKAPAIQLLEFTEATSITLTSSPHNLFDILYMYRSLEYLMSENRLMFVSESIHVTAAEVLPRLAEAARGTFSLFENEVFGDTSKVAVPDGAIHPLTTYVMDYLSLISYIYKQTLNKVIVSNPSSSSPDMDFSDFEGVEEGKTQLEMHIIWILQILRFKLDVKSKQYKDESLSHLFLMNNIHYIFKRGRGSYKLREMVGDYYLKKLTVKTHKAATRYFWATWGRVLHCLREEGLCAKNGGALNKSVFRKRIKDFNAMFDKVTRTQAVWSVPDSQLRKDLRKSILQKLIPAYQSFIERGSEMVKSVKYSVGDLRTTVWDCFKGIPSS</sequence>
<evidence type="ECO:0000256" key="1">
    <source>
        <dbReference type="ARBA" id="ARBA00006756"/>
    </source>
</evidence>
<dbReference type="EMBL" id="JAYKXN010000004">
    <property type="protein sequence ID" value="KAK7294163.1"/>
    <property type="molecule type" value="Genomic_DNA"/>
</dbReference>
<comment type="function">
    <text evidence="3">Component of the exocyst complex.</text>
</comment>
<evidence type="ECO:0000256" key="3">
    <source>
        <dbReference type="RuleBase" id="RU365026"/>
    </source>
</evidence>
<dbReference type="Gene3D" id="1.20.1280.170">
    <property type="entry name" value="Exocyst complex component Exo70"/>
    <property type="match status" value="1"/>
</dbReference>
<dbReference type="PANTHER" id="PTHR12542:SF7">
    <property type="entry name" value="EXOCYST SUBUNIT EXO70 FAMILY PROTEIN"/>
    <property type="match status" value="1"/>
</dbReference>
<keyword evidence="2 3" id="KW-0813">Transport</keyword>
<dbReference type="Pfam" id="PF03081">
    <property type="entry name" value="Exo70_C"/>
    <property type="match status" value="1"/>
</dbReference>
<dbReference type="GO" id="GO:0000145">
    <property type="term" value="C:exocyst"/>
    <property type="evidence" value="ECO:0007669"/>
    <property type="project" value="InterPro"/>
</dbReference>
<name>A0AAN9JAD6_CLITE</name>
<gene>
    <name evidence="5" type="ORF">RJT34_17047</name>
</gene>
<evidence type="ECO:0000313" key="6">
    <source>
        <dbReference type="Proteomes" id="UP001359559"/>
    </source>
</evidence>
<dbReference type="AlphaFoldDB" id="A0AAN9JAD6"/>
<evidence type="ECO:0000259" key="4">
    <source>
        <dbReference type="Pfam" id="PF03081"/>
    </source>
</evidence>
<comment type="caution">
    <text evidence="5">The sequence shown here is derived from an EMBL/GenBank/DDBJ whole genome shotgun (WGS) entry which is preliminary data.</text>
</comment>
<dbReference type="SUPFAM" id="SSF74788">
    <property type="entry name" value="Cullin repeat-like"/>
    <property type="match status" value="1"/>
</dbReference>
<keyword evidence="6" id="KW-1185">Reference proteome</keyword>
<dbReference type="GO" id="GO:0005546">
    <property type="term" value="F:phosphatidylinositol-4,5-bisphosphate binding"/>
    <property type="evidence" value="ECO:0007669"/>
    <property type="project" value="InterPro"/>
</dbReference>
<dbReference type="PANTHER" id="PTHR12542">
    <property type="entry name" value="EXOCYST COMPLEX PROTEIN EXO70"/>
    <property type="match status" value="1"/>
</dbReference>
<dbReference type="InterPro" id="IPR046364">
    <property type="entry name" value="Exo70_C"/>
</dbReference>